<feature type="compositionally biased region" description="Basic and acidic residues" evidence="1">
    <location>
        <begin position="180"/>
        <end position="191"/>
    </location>
</feature>
<sequence>MYTPHPPPLGETHEEPPHPEPHLPPSTSLVLRGSAPERLAGASIAPPPIPFRIRNTITVRGMAGAQAAETVHGNDRVCGYGAGVGAVEVENRYAVAEHERRARDTVARLPILVLRYTADKETDGRRPCVSPSCAIASCGARRARLPSSRELGAPTNCSLPPGLPVLGSPTHLRWERRAGSLREARSHKGETAVDVPEMGSTEPRTGGVGDEEMRGGVAEAQGCVGVDGEKSPSVERMHNAGNDCTYWSRDVGAEASGPREGRRGEADKDRLAEDRRLGRESEAEGDKPRSGSILARASIPQYEARAHLLPNLCRLAAEHLERSADIGYCRRSLARHTMRIVGRMLDGASAEGKGVASHGRPASEGARWRLTKAGAEEREARRSRGGDNEDSGAQQAEEGTREVEWCSRRIDGKWSVSGVGTRRTRSELGKRMKRYEKERKVRVAHPGPRRTVWAWDVANRCKITWEPQSPSSRDAAKDKVQRAAALIASRVERGGVVRLGQRKREDLKQHEHDITIDEVMLSPAPNASAVGRPSAYFRTCNTPPPPRSYNYNQATARNASEPVFRFCDGVCDCFEQRIQVVCADVKKYKTARINQSIEGSIGDFAGRYFRERDGCRYSRSRLSISYRLERLERRERVNCASDVSLKRVQRALARSGASVLHTGLVA</sequence>
<feature type="compositionally biased region" description="Basic and acidic residues" evidence="1">
    <location>
        <begin position="374"/>
        <end position="387"/>
    </location>
</feature>
<accession>A0AAD6Z7Q3</accession>
<dbReference type="Proteomes" id="UP001218218">
    <property type="component" value="Unassembled WGS sequence"/>
</dbReference>
<feature type="region of interest" description="Disordered" evidence="1">
    <location>
        <begin position="245"/>
        <end position="294"/>
    </location>
</feature>
<feature type="compositionally biased region" description="Basic and acidic residues" evidence="1">
    <location>
        <begin position="11"/>
        <end position="21"/>
    </location>
</feature>
<name>A0AAD6Z7Q3_9AGAR</name>
<evidence type="ECO:0000256" key="1">
    <source>
        <dbReference type="SAM" id="MobiDB-lite"/>
    </source>
</evidence>
<organism evidence="2 3">
    <name type="scientific">Mycena albidolilacea</name>
    <dbReference type="NCBI Taxonomy" id="1033008"/>
    <lineage>
        <taxon>Eukaryota</taxon>
        <taxon>Fungi</taxon>
        <taxon>Dikarya</taxon>
        <taxon>Basidiomycota</taxon>
        <taxon>Agaricomycotina</taxon>
        <taxon>Agaricomycetes</taxon>
        <taxon>Agaricomycetidae</taxon>
        <taxon>Agaricales</taxon>
        <taxon>Marasmiineae</taxon>
        <taxon>Mycenaceae</taxon>
        <taxon>Mycena</taxon>
    </lineage>
</organism>
<evidence type="ECO:0000313" key="2">
    <source>
        <dbReference type="EMBL" id="KAJ7310723.1"/>
    </source>
</evidence>
<gene>
    <name evidence="2" type="ORF">DFH08DRAFT_944071</name>
</gene>
<dbReference type="EMBL" id="JARIHO010000078">
    <property type="protein sequence ID" value="KAJ7310723.1"/>
    <property type="molecule type" value="Genomic_DNA"/>
</dbReference>
<feature type="region of interest" description="Disordered" evidence="1">
    <location>
        <begin position="349"/>
        <end position="404"/>
    </location>
</feature>
<keyword evidence="3" id="KW-1185">Reference proteome</keyword>
<reference evidence="2" key="1">
    <citation type="submission" date="2023-03" db="EMBL/GenBank/DDBJ databases">
        <title>Massive genome expansion in bonnet fungi (Mycena s.s.) driven by repeated elements and novel gene families across ecological guilds.</title>
        <authorList>
            <consortium name="Lawrence Berkeley National Laboratory"/>
            <person name="Harder C.B."/>
            <person name="Miyauchi S."/>
            <person name="Viragh M."/>
            <person name="Kuo A."/>
            <person name="Thoen E."/>
            <person name="Andreopoulos B."/>
            <person name="Lu D."/>
            <person name="Skrede I."/>
            <person name="Drula E."/>
            <person name="Henrissat B."/>
            <person name="Morin E."/>
            <person name="Kohler A."/>
            <person name="Barry K."/>
            <person name="LaButti K."/>
            <person name="Morin E."/>
            <person name="Salamov A."/>
            <person name="Lipzen A."/>
            <person name="Mereny Z."/>
            <person name="Hegedus B."/>
            <person name="Baldrian P."/>
            <person name="Stursova M."/>
            <person name="Weitz H."/>
            <person name="Taylor A."/>
            <person name="Grigoriev I.V."/>
            <person name="Nagy L.G."/>
            <person name="Martin F."/>
            <person name="Kauserud H."/>
        </authorList>
    </citation>
    <scope>NUCLEOTIDE SEQUENCE</scope>
    <source>
        <strain evidence="2">CBHHK002</strain>
    </source>
</reference>
<protein>
    <submittedName>
        <fullName evidence="2">Uncharacterized protein</fullName>
    </submittedName>
</protein>
<evidence type="ECO:0000313" key="3">
    <source>
        <dbReference type="Proteomes" id="UP001218218"/>
    </source>
</evidence>
<dbReference type="AlphaFoldDB" id="A0AAD6Z7Q3"/>
<feature type="compositionally biased region" description="Basic and acidic residues" evidence="1">
    <location>
        <begin position="257"/>
        <end position="289"/>
    </location>
</feature>
<feature type="region of interest" description="Disordered" evidence="1">
    <location>
        <begin position="1"/>
        <end position="34"/>
    </location>
</feature>
<proteinExistence type="predicted"/>
<comment type="caution">
    <text evidence="2">The sequence shown here is derived from an EMBL/GenBank/DDBJ whole genome shotgun (WGS) entry which is preliminary data.</text>
</comment>
<feature type="region of interest" description="Disordered" evidence="1">
    <location>
        <begin position="180"/>
        <end position="215"/>
    </location>
</feature>